<evidence type="ECO:0000256" key="3">
    <source>
        <dbReference type="ARBA" id="ARBA00022525"/>
    </source>
</evidence>
<comment type="caution">
    <text evidence="6">Lacks conserved residue(s) required for the propagation of feature annotation.</text>
</comment>
<evidence type="ECO:0000256" key="2">
    <source>
        <dbReference type="ARBA" id="ARBA00011245"/>
    </source>
</evidence>
<dbReference type="PROSITE" id="PS51864">
    <property type="entry name" value="ASTACIN"/>
    <property type="match status" value="1"/>
</dbReference>
<dbReference type="GO" id="GO:0005576">
    <property type="term" value="C:extracellular region"/>
    <property type="evidence" value="ECO:0007669"/>
    <property type="project" value="UniProtKB-SubCell"/>
</dbReference>
<comment type="function">
    <text evidence="5">Zinc metalloprotease. Provoques deadhesion of endothelial cells from cell cultures, and also degradation of fibronectin, fibrinogen and gelatin in vitro. Its role in the venom is not fully understood but it might act as a spreading factor that facilitates diffusion of other venom toxins. Alternatively, it might be involved in the proteolytic processing of other venom toxins or it might play a role in extra-oral digestion of prey.</text>
</comment>
<dbReference type="GO" id="GO:0004222">
    <property type="term" value="F:metalloendopeptidase activity"/>
    <property type="evidence" value="ECO:0007669"/>
    <property type="project" value="UniProtKB-UniRule"/>
</dbReference>
<feature type="active site" evidence="6">
    <location>
        <position position="189"/>
    </location>
</feature>
<evidence type="ECO:0000313" key="9">
    <source>
        <dbReference type="EMBL" id="AIW62620.1"/>
    </source>
</evidence>
<keyword evidence="6" id="KW-0645">Protease</keyword>
<dbReference type="GO" id="GO:0008270">
    <property type="term" value="F:zinc ion binding"/>
    <property type="evidence" value="ECO:0007669"/>
    <property type="project" value="UniProtKB-UniRule"/>
</dbReference>
<keyword evidence="7" id="KW-0732">Signal</keyword>
<keyword evidence="3" id="KW-0964">Secreted</keyword>
<name>A0A0A0V7M5_SCYTH</name>
<keyword evidence="6" id="KW-0479">Metal-binding</keyword>
<reference evidence="9" key="2">
    <citation type="journal article" date="2014" name="J. Proteome Res.">
        <title>Spit and venom from scytodes spiders: a diverse and distinct cocktail.</title>
        <authorList>
            <person name="Zobel-Thropp P.A."/>
            <person name="Correa S.M."/>
            <person name="Garb J.E."/>
            <person name="Binford G.J."/>
        </authorList>
    </citation>
    <scope>NUCLEOTIDE SEQUENCE</scope>
    <source>
        <tissue evidence="9">Venom gland</tissue>
    </source>
</reference>
<accession>A0A0A0V7M5</accession>
<feature type="chain" id="PRO_5001978157" evidence="7">
    <location>
        <begin position="22"/>
        <end position="205"/>
    </location>
</feature>
<keyword evidence="6" id="KW-0378">Hydrolase</keyword>
<evidence type="ECO:0000256" key="7">
    <source>
        <dbReference type="SAM" id="SignalP"/>
    </source>
</evidence>
<sequence length="205" mass="23674">MRALLGIVYLAIVSALEVSRSEPPFVEPQYLDQLLNEGRYDEFSYYLGIPDPSLSRPTRERSLGLNPMYHHGLAEGDMLVDDKEMLMRQGINMTKYRGSRWPNSPGEPVYVPVYFASNFTDSDREMLQKGFDSWNKQIKIIQMVNYVDDESYIYVYPGDGCWAQMGRRGKQQSLSLGEGCMWVGTILHELEHAMGITHEQNRYDR</sequence>
<dbReference type="InterPro" id="IPR001506">
    <property type="entry name" value="Peptidase_M12A"/>
</dbReference>
<dbReference type="SMART" id="SM00235">
    <property type="entry name" value="ZnMc"/>
    <property type="match status" value="1"/>
</dbReference>
<evidence type="ECO:0000259" key="8">
    <source>
        <dbReference type="PROSITE" id="PS51864"/>
    </source>
</evidence>
<dbReference type="AlphaFoldDB" id="A0A0A0V7M5"/>
<evidence type="ECO:0000256" key="1">
    <source>
        <dbReference type="ARBA" id="ARBA00004613"/>
    </source>
</evidence>
<dbReference type="InterPro" id="IPR006026">
    <property type="entry name" value="Peptidase_Metallo"/>
</dbReference>
<dbReference type="PANTHER" id="PTHR10127">
    <property type="entry name" value="DISCOIDIN, CUB, EGF, LAMININ , AND ZINC METALLOPROTEASE DOMAIN CONTAINING"/>
    <property type="match status" value="1"/>
</dbReference>
<feature type="binding site" evidence="6">
    <location>
        <position position="188"/>
    </location>
    <ligand>
        <name>Zn(2+)</name>
        <dbReference type="ChEBI" id="CHEBI:29105"/>
        <note>catalytic</note>
    </ligand>
</feature>
<comment type="subunit">
    <text evidence="2">Monomer.</text>
</comment>
<keyword evidence="6" id="KW-0862">Zinc</keyword>
<comment type="subcellular location">
    <subcellularLocation>
        <location evidence="1">Secreted</location>
    </subcellularLocation>
</comment>
<evidence type="ECO:0000256" key="6">
    <source>
        <dbReference type="PROSITE-ProRule" id="PRU01211"/>
    </source>
</evidence>
<dbReference type="PANTHER" id="PTHR10127:SF814">
    <property type="entry name" value="MEPRIN A SUBUNIT BETA"/>
    <property type="match status" value="1"/>
</dbReference>
<dbReference type="InterPro" id="IPR024079">
    <property type="entry name" value="MetalloPept_cat_dom_sf"/>
</dbReference>
<evidence type="ECO:0000256" key="4">
    <source>
        <dbReference type="ARBA" id="ARBA00022656"/>
    </source>
</evidence>
<dbReference type="Pfam" id="PF01400">
    <property type="entry name" value="Astacin"/>
    <property type="match status" value="1"/>
</dbReference>
<dbReference type="EMBL" id="KF860712">
    <property type="protein sequence ID" value="AIW62620.1"/>
    <property type="molecule type" value="mRNA"/>
</dbReference>
<dbReference type="GO" id="GO:0090729">
    <property type="term" value="F:toxin activity"/>
    <property type="evidence" value="ECO:0007669"/>
    <property type="project" value="UniProtKB-KW"/>
</dbReference>
<reference evidence="9" key="1">
    <citation type="submission" date="2013-11" db="EMBL/GenBank/DDBJ databases">
        <authorList>
            <person name="Thropp P.A."/>
            <person name="Correa S.M."/>
            <person name="Garb J.E."/>
            <person name="Binford G.J."/>
        </authorList>
    </citation>
    <scope>NUCLEOTIDE SEQUENCE</scope>
    <source>
        <tissue evidence="9">Venom gland</tissue>
    </source>
</reference>
<dbReference type="GO" id="GO:0006508">
    <property type="term" value="P:proteolysis"/>
    <property type="evidence" value="ECO:0007669"/>
    <property type="project" value="UniProtKB-KW"/>
</dbReference>
<feature type="signal peptide" evidence="7">
    <location>
        <begin position="1"/>
        <end position="21"/>
    </location>
</feature>
<feature type="binding site" evidence="6">
    <location>
        <position position="198"/>
    </location>
    <ligand>
        <name>Zn(2+)</name>
        <dbReference type="ChEBI" id="CHEBI:29105"/>
        <note>catalytic</note>
    </ligand>
</feature>
<protein>
    <submittedName>
        <fullName evidence="9">Astacin-like protein</fullName>
    </submittedName>
</protein>
<comment type="cofactor">
    <cofactor evidence="6">
        <name>Zn(2+)</name>
        <dbReference type="ChEBI" id="CHEBI:29105"/>
    </cofactor>
    <text evidence="6">Binds 1 zinc ion per subunit.</text>
</comment>
<organism evidence="9">
    <name type="scientific">Scytodes thoracica</name>
    <name type="common">Spitting spider</name>
    <name type="synonym">Aranea thoracica</name>
    <dbReference type="NCBI Taxonomy" id="1112478"/>
    <lineage>
        <taxon>Eukaryota</taxon>
        <taxon>Metazoa</taxon>
        <taxon>Ecdysozoa</taxon>
        <taxon>Arthropoda</taxon>
        <taxon>Chelicerata</taxon>
        <taxon>Arachnida</taxon>
        <taxon>Araneae</taxon>
        <taxon>Araneomorphae</taxon>
        <taxon>Haplogynae</taxon>
        <taxon>Scytodoidea</taxon>
        <taxon>Scytodidae</taxon>
        <taxon>Scytodes</taxon>
    </lineage>
</organism>
<keyword evidence="4" id="KW-0800">Toxin</keyword>
<dbReference type="SUPFAM" id="SSF55486">
    <property type="entry name" value="Metalloproteases ('zincins'), catalytic domain"/>
    <property type="match status" value="1"/>
</dbReference>
<feature type="binding site" evidence="6">
    <location>
        <position position="192"/>
    </location>
    <ligand>
        <name>Zn(2+)</name>
        <dbReference type="ChEBI" id="CHEBI:29105"/>
        <note>catalytic</note>
    </ligand>
</feature>
<dbReference type="Gene3D" id="3.40.390.10">
    <property type="entry name" value="Collagenase (Catalytic Domain)"/>
    <property type="match status" value="1"/>
</dbReference>
<proteinExistence type="evidence at transcript level"/>
<keyword evidence="6" id="KW-0482">Metalloprotease</keyword>
<evidence type="ECO:0000256" key="5">
    <source>
        <dbReference type="ARBA" id="ARBA00025529"/>
    </source>
</evidence>
<feature type="domain" description="Peptidase M12A" evidence="8">
    <location>
        <begin position="89"/>
        <end position="205"/>
    </location>
</feature>
<feature type="non-terminal residue" evidence="9">
    <location>
        <position position="205"/>
    </location>
</feature>